<feature type="region of interest" description="Disordered" evidence="1">
    <location>
        <begin position="73"/>
        <end position="104"/>
    </location>
</feature>
<feature type="compositionally biased region" description="Polar residues" evidence="1">
    <location>
        <begin position="73"/>
        <end position="86"/>
    </location>
</feature>
<reference evidence="4 5" key="1">
    <citation type="submission" date="2024-01" db="EMBL/GenBank/DDBJ databases">
        <title>A draft genome for the cacao thread blight pathogen Marasmiellus scandens.</title>
        <authorList>
            <person name="Baruah I.K."/>
            <person name="Leung J."/>
            <person name="Bukari Y."/>
            <person name="Amoako-Attah I."/>
            <person name="Meinhardt L.W."/>
            <person name="Bailey B.A."/>
            <person name="Cohen S.P."/>
        </authorList>
    </citation>
    <scope>NUCLEOTIDE SEQUENCE [LARGE SCALE GENOMIC DNA]</scope>
    <source>
        <strain evidence="4 5">GH-19</strain>
    </source>
</reference>
<dbReference type="SUPFAM" id="SSF68906">
    <property type="entry name" value="SAP domain"/>
    <property type="match status" value="1"/>
</dbReference>
<dbReference type="EMBL" id="JBANRG010000044">
    <property type="protein sequence ID" value="KAK7446387.1"/>
    <property type="molecule type" value="Genomic_DNA"/>
</dbReference>
<keyword evidence="5" id="KW-1185">Reference proteome</keyword>
<dbReference type="Gene3D" id="1.10.720.30">
    <property type="entry name" value="SAP domain"/>
    <property type="match status" value="1"/>
</dbReference>
<proteinExistence type="predicted"/>
<name>A0ABR1JXW8_9AGAR</name>
<sequence length="224" mass="24047">MLHLLRTRTALVARRTSVVSSARRNFVSAVLLNKSWDKLTVADLKKEARARNLPSAGTKANLILRLQEHDKTLSSSASTSQKTAVVQDNAPGVPQPSNVSPSANHLNIVLPDLAQEPEEPPVQIPSVPDNWDSSQRIQESVLEEQSLPKIVVVAGADTHPGGGPSHNLLDETLAVSQSETVETSAKTSVPLGRGGLFDDMAEDLGIPHPKEMKKSIFGLFSKSS</sequence>
<feature type="domain" description="SAP" evidence="2">
    <location>
        <begin position="36"/>
        <end position="70"/>
    </location>
</feature>
<dbReference type="Pfam" id="PF02037">
    <property type="entry name" value="SAP"/>
    <property type="match status" value="1"/>
</dbReference>
<comment type="caution">
    <text evidence="4">The sequence shown here is derived from an EMBL/GenBank/DDBJ whole genome shotgun (WGS) entry which is preliminary data.</text>
</comment>
<dbReference type="Proteomes" id="UP001498398">
    <property type="component" value="Unassembled WGS sequence"/>
</dbReference>
<evidence type="ECO:0000259" key="2">
    <source>
        <dbReference type="PROSITE" id="PS50800"/>
    </source>
</evidence>
<dbReference type="PROSITE" id="PS50800">
    <property type="entry name" value="SAP"/>
    <property type="match status" value="1"/>
</dbReference>
<evidence type="ECO:0000256" key="1">
    <source>
        <dbReference type="SAM" id="MobiDB-lite"/>
    </source>
</evidence>
<dbReference type="EMBL" id="JBANRG010000004">
    <property type="protein sequence ID" value="KAK7467181.1"/>
    <property type="molecule type" value="Genomic_DNA"/>
</dbReference>
<evidence type="ECO:0000313" key="3">
    <source>
        <dbReference type="EMBL" id="KAK7446387.1"/>
    </source>
</evidence>
<protein>
    <recommendedName>
        <fullName evidence="2">SAP domain-containing protein</fullName>
    </recommendedName>
</protein>
<dbReference type="SMART" id="SM00513">
    <property type="entry name" value="SAP"/>
    <property type="match status" value="1"/>
</dbReference>
<accession>A0ABR1JXW8</accession>
<dbReference type="InterPro" id="IPR003034">
    <property type="entry name" value="SAP_dom"/>
</dbReference>
<dbReference type="InterPro" id="IPR036361">
    <property type="entry name" value="SAP_dom_sf"/>
</dbReference>
<feature type="compositionally biased region" description="Polar residues" evidence="1">
    <location>
        <begin position="95"/>
        <end position="104"/>
    </location>
</feature>
<evidence type="ECO:0000313" key="5">
    <source>
        <dbReference type="Proteomes" id="UP001498398"/>
    </source>
</evidence>
<organism evidence="4 5">
    <name type="scientific">Marasmiellus scandens</name>
    <dbReference type="NCBI Taxonomy" id="2682957"/>
    <lineage>
        <taxon>Eukaryota</taxon>
        <taxon>Fungi</taxon>
        <taxon>Dikarya</taxon>
        <taxon>Basidiomycota</taxon>
        <taxon>Agaricomycotina</taxon>
        <taxon>Agaricomycetes</taxon>
        <taxon>Agaricomycetidae</taxon>
        <taxon>Agaricales</taxon>
        <taxon>Marasmiineae</taxon>
        <taxon>Omphalotaceae</taxon>
        <taxon>Marasmiellus</taxon>
    </lineage>
</organism>
<evidence type="ECO:0000313" key="4">
    <source>
        <dbReference type="EMBL" id="KAK7467181.1"/>
    </source>
</evidence>
<gene>
    <name evidence="4" type="ORF">VKT23_004239</name>
    <name evidence="3" type="ORF">VKT23_014592</name>
</gene>